<comment type="caution">
    <text evidence="2">The sequence shown here is derived from an EMBL/GenBank/DDBJ whole genome shotgun (WGS) entry which is preliminary data.</text>
</comment>
<keyword evidence="3" id="KW-1185">Reference proteome</keyword>
<proteinExistence type="predicted"/>
<evidence type="ECO:0000256" key="1">
    <source>
        <dbReference type="SAM" id="MobiDB-lite"/>
    </source>
</evidence>
<sequence length="78" mass="8444">MSASTAPATADLRILVTILSGPIRRPAPVIDEFDKRRLSRAFNSGPAARNTAQRMEMTGLPAPETGCPARTRPNARNR</sequence>
<gene>
    <name evidence="2" type="ORF">Ani05nite_75130</name>
</gene>
<dbReference type="EMBL" id="BOMQ01000092">
    <property type="protein sequence ID" value="GIE53979.1"/>
    <property type="molecule type" value="Genomic_DNA"/>
</dbReference>
<organism evidence="2 3">
    <name type="scientific">Actinoplanes nipponensis</name>
    <dbReference type="NCBI Taxonomy" id="135950"/>
    <lineage>
        <taxon>Bacteria</taxon>
        <taxon>Bacillati</taxon>
        <taxon>Actinomycetota</taxon>
        <taxon>Actinomycetes</taxon>
        <taxon>Micromonosporales</taxon>
        <taxon>Micromonosporaceae</taxon>
        <taxon>Actinoplanes</taxon>
    </lineage>
</organism>
<dbReference type="Proteomes" id="UP000647172">
    <property type="component" value="Unassembled WGS sequence"/>
</dbReference>
<feature type="region of interest" description="Disordered" evidence="1">
    <location>
        <begin position="42"/>
        <end position="78"/>
    </location>
</feature>
<evidence type="ECO:0000313" key="2">
    <source>
        <dbReference type="EMBL" id="GIE53979.1"/>
    </source>
</evidence>
<name>A0A919JVX7_9ACTN</name>
<dbReference type="AlphaFoldDB" id="A0A919JVX7"/>
<protein>
    <submittedName>
        <fullName evidence="2">Uncharacterized protein</fullName>
    </submittedName>
</protein>
<evidence type="ECO:0000313" key="3">
    <source>
        <dbReference type="Proteomes" id="UP000647172"/>
    </source>
</evidence>
<reference evidence="2" key="1">
    <citation type="submission" date="2021-01" db="EMBL/GenBank/DDBJ databases">
        <title>Whole genome shotgun sequence of Actinoplanes nipponensis NBRC 14063.</title>
        <authorList>
            <person name="Komaki H."/>
            <person name="Tamura T."/>
        </authorList>
    </citation>
    <scope>NUCLEOTIDE SEQUENCE</scope>
    <source>
        <strain evidence="2">NBRC 14063</strain>
    </source>
</reference>
<accession>A0A919JVX7</accession>